<dbReference type="PANTHER" id="PTHR43265:SF1">
    <property type="entry name" value="ESTERASE ESTD"/>
    <property type="match status" value="1"/>
</dbReference>
<dbReference type="InterPro" id="IPR029058">
    <property type="entry name" value="AB_hydrolase_fold"/>
</dbReference>
<evidence type="ECO:0000313" key="3">
    <source>
        <dbReference type="EMBL" id="MDT0498440.1"/>
    </source>
</evidence>
<dbReference type="Gene3D" id="3.40.50.1820">
    <property type="entry name" value="alpha/beta hydrolase"/>
    <property type="match status" value="1"/>
</dbReference>
<dbReference type="InterPro" id="IPR001375">
    <property type="entry name" value="Peptidase_S9_cat"/>
</dbReference>
<proteinExistence type="predicted"/>
<evidence type="ECO:0000256" key="1">
    <source>
        <dbReference type="ARBA" id="ARBA00022801"/>
    </source>
</evidence>
<dbReference type="Proteomes" id="UP001254608">
    <property type="component" value="Unassembled WGS sequence"/>
</dbReference>
<dbReference type="RefSeq" id="WP_311365849.1">
    <property type="nucleotide sequence ID" value="NZ_JAVRIC010000021.1"/>
</dbReference>
<organism evidence="3 4">
    <name type="scientific">Banduia mediterranea</name>
    <dbReference type="NCBI Taxonomy" id="3075609"/>
    <lineage>
        <taxon>Bacteria</taxon>
        <taxon>Pseudomonadati</taxon>
        <taxon>Pseudomonadota</taxon>
        <taxon>Gammaproteobacteria</taxon>
        <taxon>Nevskiales</taxon>
        <taxon>Algiphilaceae</taxon>
        <taxon>Banduia</taxon>
    </lineage>
</organism>
<protein>
    <submittedName>
        <fullName evidence="3">Alpha/beta fold hydrolase</fullName>
    </submittedName>
</protein>
<dbReference type="InterPro" id="IPR053145">
    <property type="entry name" value="AB_hydrolase_Est10"/>
</dbReference>
<reference evidence="3 4" key="1">
    <citation type="submission" date="2023-09" db="EMBL/GenBank/DDBJ databases">
        <authorList>
            <person name="Rey-Velasco X."/>
        </authorList>
    </citation>
    <scope>NUCLEOTIDE SEQUENCE [LARGE SCALE GENOMIC DNA]</scope>
    <source>
        <strain evidence="3 4">W345</strain>
    </source>
</reference>
<name>A0ABU2WKN2_9GAMM</name>
<accession>A0ABU2WKN2</accession>
<dbReference type="PANTHER" id="PTHR43265">
    <property type="entry name" value="ESTERASE ESTD"/>
    <property type="match status" value="1"/>
</dbReference>
<sequence length="299" mass="31996">MNSGGPGRVASWWAALLFMAMNFGAWLPAAMAAEIESLSLDNGEYRIPGTLTLPVRLQVASRCPAVLMLHGTGSNKDEVGGVYKRLAGELARAGIASLRIDFAGTGDSSVDYRQYTLSGATRDAAVALKALGEHVGVDPQRLGVLGFSQGGLIAQGLVVKQPDIRALATWSSVANDGIGVFQPLFDEHLDQARRDGYAVVNFPWRGPLNFSLEWFDEVRASTALSDMAGYHGKLLAIAGLADDAVPHEASLRLVEAAGSTDARVLLIKNADHIYHALGEDRSQIDEVIEQTVRFFHAGL</sequence>
<dbReference type="Pfam" id="PF00326">
    <property type="entry name" value="Peptidase_S9"/>
    <property type="match status" value="1"/>
</dbReference>
<dbReference type="GO" id="GO:0016787">
    <property type="term" value="F:hydrolase activity"/>
    <property type="evidence" value="ECO:0007669"/>
    <property type="project" value="UniProtKB-KW"/>
</dbReference>
<keyword evidence="1 3" id="KW-0378">Hydrolase</keyword>
<feature type="domain" description="Peptidase S9 prolyl oligopeptidase catalytic" evidence="2">
    <location>
        <begin position="90"/>
        <end position="296"/>
    </location>
</feature>
<keyword evidence="4" id="KW-1185">Reference proteome</keyword>
<dbReference type="InterPro" id="IPR002471">
    <property type="entry name" value="Pept_S9_AS"/>
</dbReference>
<gene>
    <name evidence="3" type="ORF">RM530_13870</name>
</gene>
<evidence type="ECO:0000313" key="4">
    <source>
        <dbReference type="Proteomes" id="UP001254608"/>
    </source>
</evidence>
<dbReference type="EMBL" id="JAVRIC010000021">
    <property type="protein sequence ID" value="MDT0498440.1"/>
    <property type="molecule type" value="Genomic_DNA"/>
</dbReference>
<comment type="caution">
    <text evidence="3">The sequence shown here is derived from an EMBL/GenBank/DDBJ whole genome shotgun (WGS) entry which is preliminary data.</text>
</comment>
<evidence type="ECO:0000259" key="2">
    <source>
        <dbReference type="Pfam" id="PF00326"/>
    </source>
</evidence>
<dbReference type="SUPFAM" id="SSF53474">
    <property type="entry name" value="alpha/beta-Hydrolases"/>
    <property type="match status" value="1"/>
</dbReference>
<dbReference type="PROSITE" id="PS00708">
    <property type="entry name" value="PRO_ENDOPEP_SER"/>
    <property type="match status" value="1"/>
</dbReference>